<evidence type="ECO:0000256" key="3">
    <source>
        <dbReference type="SAM" id="SignalP"/>
    </source>
</evidence>
<keyword evidence="5" id="KW-1185">Reference proteome</keyword>
<evidence type="ECO:0000313" key="4">
    <source>
        <dbReference type="EMBL" id="CAH0724319.1"/>
    </source>
</evidence>
<feature type="compositionally biased region" description="Basic and acidic residues" evidence="1">
    <location>
        <begin position="109"/>
        <end position="122"/>
    </location>
</feature>
<accession>A0A8J9YB84</accession>
<feature type="transmembrane region" description="Helical" evidence="2">
    <location>
        <begin position="46"/>
        <end position="64"/>
    </location>
</feature>
<dbReference type="EMBL" id="OV170224">
    <property type="protein sequence ID" value="CAH0724319.1"/>
    <property type="molecule type" value="Genomic_DNA"/>
</dbReference>
<feature type="signal peptide" evidence="3">
    <location>
        <begin position="1"/>
        <end position="22"/>
    </location>
</feature>
<feature type="region of interest" description="Disordered" evidence="1">
    <location>
        <begin position="99"/>
        <end position="146"/>
    </location>
</feature>
<feature type="chain" id="PRO_5035446083" evidence="3">
    <location>
        <begin position="23"/>
        <end position="185"/>
    </location>
</feature>
<protein>
    <submittedName>
        <fullName evidence="4">Uncharacterized protein</fullName>
    </submittedName>
</protein>
<proteinExistence type="predicted"/>
<evidence type="ECO:0000256" key="1">
    <source>
        <dbReference type="SAM" id="MobiDB-lite"/>
    </source>
</evidence>
<dbReference type="OrthoDB" id="10530764at2759"/>
<reference evidence="4" key="1">
    <citation type="submission" date="2021-12" db="EMBL/GenBank/DDBJ databases">
        <authorList>
            <person name="Martin H S."/>
        </authorList>
    </citation>
    <scope>NUCLEOTIDE SEQUENCE</scope>
</reference>
<gene>
    <name evidence="4" type="ORF">BINO364_LOCUS10040</name>
</gene>
<organism evidence="4 5">
    <name type="scientific">Brenthis ino</name>
    <name type="common">lesser marbled fritillary</name>
    <dbReference type="NCBI Taxonomy" id="405034"/>
    <lineage>
        <taxon>Eukaryota</taxon>
        <taxon>Metazoa</taxon>
        <taxon>Ecdysozoa</taxon>
        <taxon>Arthropoda</taxon>
        <taxon>Hexapoda</taxon>
        <taxon>Insecta</taxon>
        <taxon>Pterygota</taxon>
        <taxon>Neoptera</taxon>
        <taxon>Endopterygota</taxon>
        <taxon>Lepidoptera</taxon>
        <taxon>Glossata</taxon>
        <taxon>Ditrysia</taxon>
        <taxon>Papilionoidea</taxon>
        <taxon>Nymphalidae</taxon>
        <taxon>Heliconiinae</taxon>
        <taxon>Argynnini</taxon>
        <taxon>Brenthis</taxon>
    </lineage>
</organism>
<keyword evidence="2" id="KW-0472">Membrane</keyword>
<dbReference type="AlphaFoldDB" id="A0A8J9YB84"/>
<sequence>MEYKIIILSVACFSLLTPPALASVIVARKADCMEAQEDTPLVAGLALKGAAALMAMKAVAALALKAAIFKGAMIVKGIAAAFGIGSALMGLKPIGIPEPPSKPSCPDTMEPKPEVPKPEVPKPEVPGPAPDGAMENKLPVASEDVGPVKEKQRVLVNQPVVYEHERSRKYYSMPVVEEYEMDNFK</sequence>
<keyword evidence="2" id="KW-1133">Transmembrane helix</keyword>
<keyword evidence="3" id="KW-0732">Signal</keyword>
<name>A0A8J9YB84_9NEOP</name>
<dbReference type="Proteomes" id="UP000838878">
    <property type="component" value="Chromosome 4"/>
</dbReference>
<feature type="non-terminal residue" evidence="4">
    <location>
        <position position="185"/>
    </location>
</feature>
<keyword evidence="2" id="KW-0812">Transmembrane</keyword>
<evidence type="ECO:0000313" key="5">
    <source>
        <dbReference type="Proteomes" id="UP000838878"/>
    </source>
</evidence>
<evidence type="ECO:0000256" key="2">
    <source>
        <dbReference type="SAM" id="Phobius"/>
    </source>
</evidence>